<keyword evidence="14" id="KW-0540">Nuclease</keyword>
<dbReference type="RefSeq" id="WP_074215110.1">
    <property type="nucleotide sequence ID" value="NZ_FSRG01000003.1"/>
</dbReference>
<dbReference type="STRING" id="1121457.SAMN02745161_0204"/>
<dbReference type="FunFam" id="1.10.340.30:FF:000001">
    <property type="entry name" value="Endonuclease III"/>
    <property type="match status" value="1"/>
</dbReference>
<keyword evidence="8 12" id="KW-0238">DNA-binding</keyword>
<dbReference type="GO" id="GO:0003677">
    <property type="term" value="F:DNA binding"/>
    <property type="evidence" value="ECO:0007669"/>
    <property type="project" value="UniProtKB-UniRule"/>
</dbReference>
<feature type="domain" description="HhH-GPD" evidence="13">
    <location>
        <begin position="39"/>
        <end position="187"/>
    </location>
</feature>
<dbReference type="HAMAP" id="MF_00942">
    <property type="entry name" value="Nth"/>
    <property type="match status" value="1"/>
</dbReference>
<dbReference type="InterPro" id="IPR003651">
    <property type="entry name" value="Endonuclease3_FeS-loop_motif"/>
</dbReference>
<keyword evidence="3 12" id="KW-0479">Metal-binding</keyword>
<protein>
    <recommendedName>
        <fullName evidence="12">Endonuclease III</fullName>
        <ecNumber evidence="12">4.2.99.18</ecNumber>
    </recommendedName>
    <alternativeName>
        <fullName evidence="12">DNA-(apurinic or apyrimidinic site) lyase</fullName>
    </alternativeName>
</protein>
<evidence type="ECO:0000256" key="8">
    <source>
        <dbReference type="ARBA" id="ARBA00023125"/>
    </source>
</evidence>
<organism evidence="14 15">
    <name type="scientific">Halodesulfovibrio marinisediminis DSM 17456</name>
    <dbReference type="NCBI Taxonomy" id="1121457"/>
    <lineage>
        <taxon>Bacteria</taxon>
        <taxon>Pseudomonadati</taxon>
        <taxon>Thermodesulfobacteriota</taxon>
        <taxon>Desulfovibrionia</taxon>
        <taxon>Desulfovibrionales</taxon>
        <taxon>Desulfovibrionaceae</taxon>
        <taxon>Halodesulfovibrio</taxon>
    </lineage>
</organism>
<feature type="binding site" evidence="12">
    <location>
        <position position="189"/>
    </location>
    <ligand>
        <name>[4Fe-4S] cluster</name>
        <dbReference type="ChEBI" id="CHEBI:49883"/>
    </ligand>
</feature>
<dbReference type="FunFam" id="1.10.1670.10:FF:000001">
    <property type="entry name" value="Endonuclease III"/>
    <property type="match status" value="1"/>
</dbReference>
<dbReference type="InterPro" id="IPR003265">
    <property type="entry name" value="HhH-GPD_domain"/>
</dbReference>
<evidence type="ECO:0000256" key="4">
    <source>
        <dbReference type="ARBA" id="ARBA00022763"/>
    </source>
</evidence>
<dbReference type="GO" id="GO:0006285">
    <property type="term" value="P:base-excision repair, AP site formation"/>
    <property type="evidence" value="ECO:0007669"/>
    <property type="project" value="TreeGrafter"/>
</dbReference>
<comment type="function">
    <text evidence="12">DNA repair enzyme that has both DNA N-glycosylase activity and AP-lyase activity. The DNA N-glycosylase activity releases various damaged pyrimidines from DNA by cleaving the N-glycosidic bond, leaving an AP (apurinic/apyrimidinic) site. The AP-lyase activity cleaves the phosphodiester bond 3' to the AP site by a beta-elimination, leaving a 3'-terminal unsaturated sugar and a product with a terminal 5'-phosphate.</text>
</comment>
<dbReference type="GO" id="GO:0019104">
    <property type="term" value="F:DNA N-glycosylase activity"/>
    <property type="evidence" value="ECO:0007669"/>
    <property type="project" value="UniProtKB-UniRule"/>
</dbReference>
<dbReference type="PIRSF" id="PIRSF001435">
    <property type="entry name" value="Nth"/>
    <property type="match status" value="1"/>
</dbReference>
<dbReference type="OrthoDB" id="9800977at2"/>
<dbReference type="GO" id="GO:0140078">
    <property type="term" value="F:class I DNA-(apurinic or apyrimidinic site) endonuclease activity"/>
    <property type="evidence" value="ECO:0007669"/>
    <property type="project" value="UniProtKB-EC"/>
</dbReference>
<evidence type="ECO:0000256" key="7">
    <source>
        <dbReference type="ARBA" id="ARBA00023014"/>
    </source>
</evidence>
<evidence type="ECO:0000256" key="3">
    <source>
        <dbReference type="ARBA" id="ARBA00022723"/>
    </source>
</evidence>
<keyword evidence="7 12" id="KW-0411">Iron-sulfur</keyword>
<keyword evidence="5 12" id="KW-0378">Hydrolase</keyword>
<evidence type="ECO:0000256" key="11">
    <source>
        <dbReference type="ARBA" id="ARBA00023295"/>
    </source>
</evidence>
<dbReference type="Gene3D" id="1.10.340.30">
    <property type="entry name" value="Hypothetical protein, domain 2"/>
    <property type="match status" value="1"/>
</dbReference>
<name>A0A1N6DJD6_9BACT</name>
<reference evidence="15" key="1">
    <citation type="submission" date="2016-11" db="EMBL/GenBank/DDBJ databases">
        <authorList>
            <person name="Varghese N."/>
            <person name="Submissions S."/>
        </authorList>
    </citation>
    <scope>NUCLEOTIDE SEQUENCE [LARGE SCALE GENOMIC DNA]</scope>
    <source>
        <strain evidence="15">DSM 17456</strain>
    </source>
</reference>
<dbReference type="Pfam" id="PF00730">
    <property type="entry name" value="HhH-GPD"/>
    <property type="match status" value="1"/>
</dbReference>
<keyword evidence="11 12" id="KW-0326">Glycosidase</keyword>
<dbReference type="GO" id="GO:0046872">
    <property type="term" value="F:metal ion binding"/>
    <property type="evidence" value="ECO:0007669"/>
    <property type="project" value="UniProtKB-KW"/>
</dbReference>
<evidence type="ECO:0000256" key="10">
    <source>
        <dbReference type="ARBA" id="ARBA00023239"/>
    </source>
</evidence>
<dbReference type="CDD" id="cd00056">
    <property type="entry name" value="ENDO3c"/>
    <property type="match status" value="1"/>
</dbReference>
<evidence type="ECO:0000259" key="13">
    <source>
        <dbReference type="SMART" id="SM00478"/>
    </source>
</evidence>
<dbReference type="AlphaFoldDB" id="A0A1N6DJD6"/>
<keyword evidence="4 12" id="KW-0227">DNA damage</keyword>
<feature type="binding site" evidence="12">
    <location>
        <position position="199"/>
    </location>
    <ligand>
        <name>[4Fe-4S] cluster</name>
        <dbReference type="ChEBI" id="CHEBI:49883"/>
    </ligand>
</feature>
<dbReference type="PANTHER" id="PTHR10359">
    <property type="entry name" value="A/G-SPECIFIC ADENINE GLYCOSYLASE/ENDONUCLEASE III"/>
    <property type="match status" value="1"/>
</dbReference>
<keyword evidence="9 12" id="KW-0234">DNA repair</keyword>
<dbReference type="EC" id="4.2.99.18" evidence="12"/>
<dbReference type="Proteomes" id="UP000184694">
    <property type="component" value="Unassembled WGS sequence"/>
</dbReference>
<comment type="catalytic activity">
    <reaction evidence="12">
        <text>2'-deoxyribonucleotide-(2'-deoxyribose 5'-phosphate)-2'-deoxyribonucleotide-DNA = a 3'-end 2'-deoxyribonucleotide-(2,3-dehydro-2,3-deoxyribose 5'-phosphate)-DNA + a 5'-end 5'-phospho-2'-deoxyribonucleoside-DNA + H(+)</text>
        <dbReference type="Rhea" id="RHEA:66592"/>
        <dbReference type="Rhea" id="RHEA-COMP:13180"/>
        <dbReference type="Rhea" id="RHEA-COMP:16897"/>
        <dbReference type="Rhea" id="RHEA-COMP:17067"/>
        <dbReference type="ChEBI" id="CHEBI:15378"/>
        <dbReference type="ChEBI" id="CHEBI:136412"/>
        <dbReference type="ChEBI" id="CHEBI:157695"/>
        <dbReference type="ChEBI" id="CHEBI:167181"/>
        <dbReference type="EC" id="4.2.99.18"/>
    </reaction>
</comment>
<dbReference type="Pfam" id="PF10576">
    <property type="entry name" value="EndIII_4Fe-2S"/>
    <property type="match status" value="1"/>
</dbReference>
<keyword evidence="2 12" id="KW-0004">4Fe-4S</keyword>
<gene>
    <name evidence="12" type="primary">nth</name>
    <name evidence="14" type="ORF">SAMN02745161_0204</name>
</gene>
<dbReference type="GO" id="GO:0051539">
    <property type="term" value="F:4 iron, 4 sulfur cluster binding"/>
    <property type="evidence" value="ECO:0007669"/>
    <property type="project" value="UniProtKB-UniRule"/>
</dbReference>
<dbReference type="SMART" id="SM00478">
    <property type="entry name" value="ENDO3c"/>
    <property type="match status" value="1"/>
</dbReference>
<evidence type="ECO:0000256" key="12">
    <source>
        <dbReference type="HAMAP-Rule" id="MF_00942"/>
    </source>
</evidence>
<dbReference type="SMART" id="SM00525">
    <property type="entry name" value="FES"/>
    <property type="match status" value="1"/>
</dbReference>
<sequence>MRKKERALEMLARLHKRYPTKTTHLHFTTVWELFVATVLSAQCTDERVNKVTPMLFERWPTPYELAEAEVQDVEEVVRSTGFYRNKAKNIVAAAKRVVEVYNGEIPKTSKELTTLAGAARKTANVVLWNGYGINEGIAIDTHVKRIVFRLGLTKETNPTIVEKDLLPLFPREEWGFVNHMLVSFGRDVCIARSPQCDVCEMEEFCPKKGLRSRTDKS</sequence>
<evidence type="ECO:0000313" key="15">
    <source>
        <dbReference type="Proteomes" id="UP000184694"/>
    </source>
</evidence>
<keyword evidence="10 12" id="KW-0456">Lyase</keyword>
<evidence type="ECO:0000256" key="2">
    <source>
        <dbReference type="ARBA" id="ARBA00022485"/>
    </source>
</evidence>
<dbReference type="InterPro" id="IPR023170">
    <property type="entry name" value="HhH_base_excis_C"/>
</dbReference>
<dbReference type="InterPro" id="IPR011257">
    <property type="entry name" value="DNA_glycosylase"/>
</dbReference>
<comment type="cofactor">
    <cofactor evidence="12">
        <name>[4Fe-4S] cluster</name>
        <dbReference type="ChEBI" id="CHEBI:49883"/>
    </cofactor>
    <text evidence="12">Binds 1 [4Fe-4S] cluster.</text>
</comment>
<keyword evidence="15" id="KW-1185">Reference proteome</keyword>
<dbReference type="Gene3D" id="1.10.1670.10">
    <property type="entry name" value="Helix-hairpin-Helix base-excision DNA repair enzymes (C-terminal)"/>
    <property type="match status" value="1"/>
</dbReference>
<evidence type="ECO:0000256" key="5">
    <source>
        <dbReference type="ARBA" id="ARBA00022801"/>
    </source>
</evidence>
<feature type="binding site" evidence="12">
    <location>
        <position position="205"/>
    </location>
    <ligand>
        <name>[4Fe-4S] cluster</name>
        <dbReference type="ChEBI" id="CHEBI:49883"/>
    </ligand>
</feature>
<evidence type="ECO:0000256" key="9">
    <source>
        <dbReference type="ARBA" id="ARBA00023204"/>
    </source>
</evidence>
<comment type="similarity">
    <text evidence="1 12">Belongs to the Nth/MutY family.</text>
</comment>
<dbReference type="NCBIfam" id="TIGR01083">
    <property type="entry name" value="nth"/>
    <property type="match status" value="1"/>
</dbReference>
<dbReference type="InterPro" id="IPR005759">
    <property type="entry name" value="Nth"/>
</dbReference>
<dbReference type="PANTHER" id="PTHR10359:SF18">
    <property type="entry name" value="ENDONUCLEASE III"/>
    <property type="match status" value="1"/>
</dbReference>
<dbReference type="EMBL" id="FSRG01000003">
    <property type="protein sequence ID" value="SIN70836.1"/>
    <property type="molecule type" value="Genomic_DNA"/>
</dbReference>
<evidence type="ECO:0000256" key="1">
    <source>
        <dbReference type="ARBA" id="ARBA00008343"/>
    </source>
</evidence>
<dbReference type="SUPFAM" id="SSF48150">
    <property type="entry name" value="DNA-glycosylase"/>
    <property type="match status" value="1"/>
</dbReference>
<keyword evidence="14" id="KW-0255">Endonuclease</keyword>
<feature type="binding site" evidence="12">
    <location>
        <position position="196"/>
    </location>
    <ligand>
        <name>[4Fe-4S] cluster</name>
        <dbReference type="ChEBI" id="CHEBI:49883"/>
    </ligand>
</feature>
<accession>A0A1N6DJD6</accession>
<evidence type="ECO:0000313" key="14">
    <source>
        <dbReference type="EMBL" id="SIN70836.1"/>
    </source>
</evidence>
<keyword evidence="6 12" id="KW-0408">Iron</keyword>
<proteinExistence type="inferred from homology"/>
<evidence type="ECO:0000256" key="6">
    <source>
        <dbReference type="ARBA" id="ARBA00023004"/>
    </source>
</evidence>